<organism evidence="8 9">
    <name type="scientific">Neomoorella glycerini</name>
    <dbReference type="NCBI Taxonomy" id="55779"/>
    <lineage>
        <taxon>Bacteria</taxon>
        <taxon>Bacillati</taxon>
        <taxon>Bacillota</taxon>
        <taxon>Clostridia</taxon>
        <taxon>Neomoorellales</taxon>
        <taxon>Neomoorellaceae</taxon>
        <taxon>Neomoorella</taxon>
    </lineage>
</organism>
<name>A0A6I5ZTD8_9FIRM</name>
<evidence type="ECO:0000313" key="9">
    <source>
        <dbReference type="Proteomes" id="UP000425916"/>
    </source>
</evidence>
<dbReference type="Proteomes" id="UP000425916">
    <property type="component" value="Chromosome"/>
</dbReference>
<keyword evidence="2" id="KW-0004">4Fe-4S</keyword>
<dbReference type="Pfam" id="PF05681">
    <property type="entry name" value="Fumerase"/>
    <property type="match status" value="1"/>
</dbReference>
<evidence type="ECO:0000256" key="2">
    <source>
        <dbReference type="ARBA" id="ARBA00022485"/>
    </source>
</evidence>
<accession>A0A6I5ZTD8</accession>
<dbReference type="EMBL" id="CP046244">
    <property type="protein sequence ID" value="QGP93180.1"/>
    <property type="molecule type" value="Genomic_DNA"/>
</dbReference>
<proteinExistence type="inferred from homology"/>
<dbReference type="PANTHER" id="PTHR30389">
    <property type="entry name" value="FUMARATE HYDRATASE-RELATED"/>
    <property type="match status" value="1"/>
</dbReference>
<evidence type="ECO:0000256" key="5">
    <source>
        <dbReference type="ARBA" id="ARBA00023014"/>
    </source>
</evidence>
<dbReference type="InterPro" id="IPR004646">
    <property type="entry name" value="Fe-S_hydro-lyase_TtdA-typ_cat"/>
</dbReference>
<keyword evidence="9" id="KW-1185">Reference proteome</keyword>
<dbReference type="GO" id="GO:0051539">
    <property type="term" value="F:4 iron, 4 sulfur cluster binding"/>
    <property type="evidence" value="ECO:0007669"/>
    <property type="project" value="UniProtKB-KW"/>
</dbReference>
<keyword evidence="4" id="KW-0408">Iron</keyword>
<dbReference type="NCBIfam" id="NF004885">
    <property type="entry name" value="PRK06246.1"/>
    <property type="match status" value="1"/>
</dbReference>
<evidence type="ECO:0000259" key="7">
    <source>
        <dbReference type="Pfam" id="PF05681"/>
    </source>
</evidence>
<keyword evidence="6 8" id="KW-0456">Lyase</keyword>
<reference evidence="8 9" key="1">
    <citation type="submission" date="2019-11" db="EMBL/GenBank/DDBJ databases">
        <title>Genome sequence of Moorella glycerini DSM11254.</title>
        <authorList>
            <person name="Poehlein A."/>
            <person name="Boeer T."/>
            <person name="Daniel R."/>
        </authorList>
    </citation>
    <scope>NUCLEOTIDE SEQUENCE [LARGE SCALE GENOMIC DNA]</scope>
    <source>
        <strain evidence="8 9">DSM 11254</strain>
    </source>
</reference>
<dbReference type="AlphaFoldDB" id="A0A6I5ZTD8"/>
<dbReference type="GO" id="GO:0008730">
    <property type="term" value="F:L(+)-tartrate dehydratase activity"/>
    <property type="evidence" value="ECO:0007669"/>
    <property type="project" value="UniProtKB-EC"/>
</dbReference>
<keyword evidence="5" id="KW-0411">Iron-sulfur</keyword>
<sequence length="284" mass="30116">MNAMARTITCSQITAAVEQLCREANYYLGEDVRQSLEKALAREVSPPGREVLKQLLDNATIAATEEVPICQDTGVAVIFLELGQDVRIEGGYLYDAINAGVARGYTGGYLRKSMVYPPVDGKNSGDNTPAIIHTRIVPGDHLTITVAPKGGGSENMSAVGMLTPAAGYEGVKKFVVETVKKAGPNPCPPIVVGVGIGGNFEKCALLAKEALLRPLGQPHPREEIAALEKEILEAINCLGIGPQGFGGRVTALAVHIEIYARHIASFPVAVNIQCHAARHKSVTL</sequence>
<keyword evidence="3" id="KW-0479">Metal-binding</keyword>
<feature type="domain" description="Fe-S hydro-lyase tartrate dehydratase alpha-type catalytic" evidence="7">
    <location>
        <begin position="15"/>
        <end position="282"/>
    </location>
</feature>
<evidence type="ECO:0000256" key="3">
    <source>
        <dbReference type="ARBA" id="ARBA00022723"/>
    </source>
</evidence>
<dbReference type="InterPro" id="IPR051208">
    <property type="entry name" value="Class-I_Fumarase/Tartrate_DH"/>
</dbReference>
<evidence type="ECO:0000313" key="8">
    <source>
        <dbReference type="EMBL" id="QGP93180.1"/>
    </source>
</evidence>
<evidence type="ECO:0000256" key="6">
    <source>
        <dbReference type="ARBA" id="ARBA00023239"/>
    </source>
</evidence>
<dbReference type="PANTHER" id="PTHR30389:SF17">
    <property type="entry name" value="L(+)-TARTRATE DEHYDRATASE SUBUNIT ALPHA-RELATED"/>
    <property type="match status" value="1"/>
</dbReference>
<evidence type="ECO:0000256" key="1">
    <source>
        <dbReference type="ARBA" id="ARBA00008876"/>
    </source>
</evidence>
<dbReference type="GO" id="GO:0046872">
    <property type="term" value="F:metal ion binding"/>
    <property type="evidence" value="ECO:0007669"/>
    <property type="project" value="UniProtKB-KW"/>
</dbReference>
<comment type="similarity">
    <text evidence="1">Belongs to the class-I fumarase family.</text>
</comment>
<dbReference type="NCBIfam" id="TIGR00722">
    <property type="entry name" value="ttdA_fumA_fumB"/>
    <property type="match status" value="1"/>
</dbReference>
<evidence type="ECO:0000256" key="4">
    <source>
        <dbReference type="ARBA" id="ARBA00023004"/>
    </source>
</evidence>
<dbReference type="EC" id="4.2.1.32" evidence="8"/>
<gene>
    <name evidence="8" type="primary">ttdA_2</name>
    <name evidence="8" type="ORF">MGLY_25810</name>
</gene>
<protein>
    <submittedName>
        <fullName evidence="8">L(+)-tartrate dehydratase subunit alpha</fullName>
        <ecNumber evidence="8">4.2.1.32</ecNumber>
    </submittedName>
</protein>